<evidence type="ECO:0000256" key="2">
    <source>
        <dbReference type="ARBA" id="ARBA00022448"/>
    </source>
</evidence>
<keyword evidence="3" id="KW-0375">Hydrogen ion transport</keyword>
<dbReference type="InterPro" id="IPR008218">
    <property type="entry name" value="ATPase_V1-cplx_f_g_su"/>
</dbReference>
<comment type="similarity">
    <text evidence="1">Belongs to the V-ATPase F subunit family.</text>
</comment>
<evidence type="ECO:0000313" key="6">
    <source>
        <dbReference type="Proteomes" id="UP001208570"/>
    </source>
</evidence>
<evidence type="ECO:0000256" key="3">
    <source>
        <dbReference type="ARBA" id="ARBA00022781"/>
    </source>
</evidence>
<dbReference type="NCBIfam" id="TIGR01101">
    <property type="entry name" value="V_ATP_synt_F"/>
    <property type="match status" value="1"/>
</dbReference>
<dbReference type="PANTHER" id="PTHR13861">
    <property type="entry name" value="VACUOLAR ATP SYNTHASE SUBUNIT F"/>
    <property type="match status" value="1"/>
</dbReference>
<dbReference type="EMBL" id="JAODUP010000033">
    <property type="protein sequence ID" value="KAK2166936.1"/>
    <property type="molecule type" value="Genomic_DNA"/>
</dbReference>
<keyword evidence="4" id="KW-0406">Ion transport</keyword>
<dbReference type="FunFam" id="3.40.50.10580:FF:000001">
    <property type="entry name" value="V-type proton ATPase subunit F"/>
    <property type="match status" value="1"/>
</dbReference>
<gene>
    <name evidence="5" type="ORF">LSH36_33g03011</name>
</gene>
<dbReference type="SUPFAM" id="SSF159468">
    <property type="entry name" value="AtpF-like"/>
    <property type="match status" value="1"/>
</dbReference>
<name>A0AAD9K905_9ANNE</name>
<dbReference type="Proteomes" id="UP001208570">
    <property type="component" value="Unassembled WGS sequence"/>
</dbReference>
<proteinExistence type="inferred from homology"/>
<keyword evidence="6" id="KW-1185">Reference proteome</keyword>
<dbReference type="PANTHER" id="PTHR13861:SF2">
    <property type="entry name" value="V-TYPE PROTON ATPASE SUBUNIT F"/>
    <property type="match status" value="1"/>
</dbReference>
<accession>A0AAD9K905</accession>
<dbReference type="GO" id="GO:0046961">
    <property type="term" value="F:proton-transporting ATPase activity, rotational mechanism"/>
    <property type="evidence" value="ECO:0007669"/>
    <property type="project" value="InterPro"/>
</dbReference>
<dbReference type="GO" id="GO:0033180">
    <property type="term" value="C:proton-transporting V-type ATPase, V1 domain"/>
    <property type="evidence" value="ECO:0007669"/>
    <property type="project" value="InterPro"/>
</dbReference>
<evidence type="ECO:0000313" key="5">
    <source>
        <dbReference type="EMBL" id="KAK2166936.1"/>
    </source>
</evidence>
<dbReference type="AlphaFoldDB" id="A0AAD9K905"/>
<sequence>MDLCFLPAHHTLALFGQLQGEASIKSLRSLMEYLRKTLIVSIVWLPSAWSVYGLSICTDNDIEGWHNILNKRGCHHMPFYILITLLHDEARLDTCTGFLLGGIGELDKHRQPNFLVINKDTSISEIEDAFRKFSTRSDIAIILINQNAAEMIRHEIDAHTQTIPAILEIPSKECPYDPAKDSILRRARGMFSAEDFR</sequence>
<comment type="caution">
    <text evidence="5">The sequence shown here is derived from an EMBL/GenBank/DDBJ whole genome shotgun (WGS) entry which is preliminary data.</text>
</comment>
<dbReference type="Pfam" id="PF01990">
    <property type="entry name" value="ATP-synt_F"/>
    <property type="match status" value="1"/>
</dbReference>
<dbReference type="Gene3D" id="3.40.50.10580">
    <property type="entry name" value="ATPase, V1 complex, subunit F"/>
    <property type="match status" value="1"/>
</dbReference>
<dbReference type="InterPro" id="IPR005772">
    <property type="entry name" value="ATPase_V1-cplx_fsu_euk"/>
</dbReference>
<protein>
    <recommendedName>
        <fullName evidence="7">V-type proton ATPase subunit F</fullName>
    </recommendedName>
</protein>
<evidence type="ECO:0000256" key="4">
    <source>
        <dbReference type="ARBA" id="ARBA00023065"/>
    </source>
</evidence>
<dbReference type="InterPro" id="IPR036906">
    <property type="entry name" value="ATPase_V1_fsu_sf"/>
</dbReference>
<keyword evidence="2" id="KW-0813">Transport</keyword>
<evidence type="ECO:0000256" key="1">
    <source>
        <dbReference type="ARBA" id="ARBA00010148"/>
    </source>
</evidence>
<reference evidence="5" key="1">
    <citation type="journal article" date="2023" name="Mol. Biol. Evol.">
        <title>Third-Generation Sequencing Reveals the Adaptive Role of the Epigenome in Three Deep-Sea Polychaetes.</title>
        <authorList>
            <person name="Perez M."/>
            <person name="Aroh O."/>
            <person name="Sun Y."/>
            <person name="Lan Y."/>
            <person name="Juniper S.K."/>
            <person name="Young C.R."/>
            <person name="Angers B."/>
            <person name="Qian P.Y."/>
        </authorList>
    </citation>
    <scope>NUCLEOTIDE SEQUENCE</scope>
    <source>
        <strain evidence="5">P08H-3</strain>
    </source>
</reference>
<evidence type="ECO:0008006" key="7">
    <source>
        <dbReference type="Google" id="ProtNLM"/>
    </source>
</evidence>
<organism evidence="5 6">
    <name type="scientific">Paralvinella palmiformis</name>
    <dbReference type="NCBI Taxonomy" id="53620"/>
    <lineage>
        <taxon>Eukaryota</taxon>
        <taxon>Metazoa</taxon>
        <taxon>Spiralia</taxon>
        <taxon>Lophotrochozoa</taxon>
        <taxon>Annelida</taxon>
        <taxon>Polychaeta</taxon>
        <taxon>Sedentaria</taxon>
        <taxon>Canalipalpata</taxon>
        <taxon>Terebellida</taxon>
        <taxon>Terebelliformia</taxon>
        <taxon>Alvinellidae</taxon>
        <taxon>Paralvinella</taxon>
    </lineage>
</organism>